<dbReference type="InterPro" id="IPR006070">
    <property type="entry name" value="Sua5-like_dom"/>
</dbReference>
<dbReference type="AlphaFoldDB" id="A0A1T4W803"/>
<evidence type="ECO:0000313" key="13">
    <source>
        <dbReference type="EMBL" id="SKA73125.1"/>
    </source>
</evidence>
<dbReference type="OrthoDB" id="9814580at2"/>
<feature type="domain" description="YrdC-like" evidence="12">
    <location>
        <begin position="5"/>
        <end position="193"/>
    </location>
</feature>
<evidence type="ECO:0000256" key="8">
    <source>
        <dbReference type="ARBA" id="ARBA00022741"/>
    </source>
</evidence>
<dbReference type="GO" id="GO:0000049">
    <property type="term" value="F:tRNA binding"/>
    <property type="evidence" value="ECO:0007669"/>
    <property type="project" value="TreeGrafter"/>
</dbReference>
<dbReference type="STRING" id="1121442.SAMN02745702_01802"/>
<dbReference type="GO" id="GO:0005524">
    <property type="term" value="F:ATP binding"/>
    <property type="evidence" value="ECO:0007669"/>
    <property type="project" value="UniProtKB-KW"/>
</dbReference>
<evidence type="ECO:0000256" key="10">
    <source>
        <dbReference type="ARBA" id="ARBA00029774"/>
    </source>
</evidence>
<evidence type="ECO:0000256" key="6">
    <source>
        <dbReference type="ARBA" id="ARBA00022694"/>
    </source>
</evidence>
<keyword evidence="4" id="KW-0963">Cytoplasm</keyword>
<keyword evidence="6" id="KW-0819">tRNA processing</keyword>
<organism evidence="13 14">
    <name type="scientific">Desulfobaculum bizertense DSM 18034</name>
    <dbReference type="NCBI Taxonomy" id="1121442"/>
    <lineage>
        <taxon>Bacteria</taxon>
        <taxon>Pseudomonadati</taxon>
        <taxon>Thermodesulfobacteriota</taxon>
        <taxon>Desulfovibrionia</taxon>
        <taxon>Desulfovibrionales</taxon>
        <taxon>Desulfovibrionaceae</taxon>
        <taxon>Desulfobaculum</taxon>
    </lineage>
</organism>
<evidence type="ECO:0000256" key="3">
    <source>
        <dbReference type="ARBA" id="ARBA00012584"/>
    </source>
</evidence>
<evidence type="ECO:0000256" key="5">
    <source>
        <dbReference type="ARBA" id="ARBA00022679"/>
    </source>
</evidence>
<comment type="similarity">
    <text evidence="2">Belongs to the SUA5 family.</text>
</comment>
<dbReference type="PANTHER" id="PTHR17490">
    <property type="entry name" value="SUA5"/>
    <property type="match status" value="1"/>
</dbReference>
<evidence type="ECO:0000259" key="12">
    <source>
        <dbReference type="PROSITE" id="PS51163"/>
    </source>
</evidence>
<dbReference type="GO" id="GO:0003725">
    <property type="term" value="F:double-stranded RNA binding"/>
    <property type="evidence" value="ECO:0007669"/>
    <property type="project" value="InterPro"/>
</dbReference>
<dbReference type="InterPro" id="IPR050156">
    <property type="entry name" value="TC-AMP_synthase_SUA5"/>
</dbReference>
<evidence type="ECO:0000313" key="14">
    <source>
        <dbReference type="Proteomes" id="UP000189733"/>
    </source>
</evidence>
<dbReference type="SUPFAM" id="SSF55821">
    <property type="entry name" value="YrdC/RibB"/>
    <property type="match status" value="1"/>
</dbReference>
<dbReference type="GO" id="GO:0008033">
    <property type="term" value="P:tRNA processing"/>
    <property type="evidence" value="ECO:0007669"/>
    <property type="project" value="UniProtKB-KW"/>
</dbReference>
<dbReference type="Pfam" id="PF01300">
    <property type="entry name" value="Sua5_yciO_yrdC"/>
    <property type="match status" value="1"/>
</dbReference>
<dbReference type="PANTHER" id="PTHR17490:SF16">
    <property type="entry name" value="THREONYLCARBAMOYL-AMP SYNTHASE"/>
    <property type="match status" value="1"/>
</dbReference>
<comment type="catalytic activity">
    <reaction evidence="11">
        <text>L-threonine + hydrogencarbonate + ATP = L-threonylcarbamoyladenylate + diphosphate + H2O</text>
        <dbReference type="Rhea" id="RHEA:36407"/>
        <dbReference type="ChEBI" id="CHEBI:15377"/>
        <dbReference type="ChEBI" id="CHEBI:17544"/>
        <dbReference type="ChEBI" id="CHEBI:30616"/>
        <dbReference type="ChEBI" id="CHEBI:33019"/>
        <dbReference type="ChEBI" id="CHEBI:57926"/>
        <dbReference type="ChEBI" id="CHEBI:73682"/>
        <dbReference type="EC" id="2.7.7.87"/>
    </reaction>
</comment>
<dbReference type="GO" id="GO:0061710">
    <property type="term" value="F:L-threonylcarbamoyladenylate synthase"/>
    <property type="evidence" value="ECO:0007669"/>
    <property type="project" value="UniProtKB-EC"/>
</dbReference>
<dbReference type="EC" id="2.7.7.87" evidence="3"/>
<dbReference type="GO" id="GO:0005737">
    <property type="term" value="C:cytoplasm"/>
    <property type="evidence" value="ECO:0007669"/>
    <property type="project" value="UniProtKB-SubCell"/>
</dbReference>
<keyword evidence="7" id="KW-0548">Nucleotidyltransferase</keyword>
<name>A0A1T4W803_9BACT</name>
<accession>A0A1T4W803</accession>
<comment type="subcellular location">
    <subcellularLocation>
        <location evidence="1">Cytoplasm</location>
    </subcellularLocation>
</comment>
<evidence type="ECO:0000256" key="4">
    <source>
        <dbReference type="ARBA" id="ARBA00022490"/>
    </source>
</evidence>
<evidence type="ECO:0000256" key="1">
    <source>
        <dbReference type="ARBA" id="ARBA00004496"/>
    </source>
</evidence>
<reference evidence="13 14" key="1">
    <citation type="submission" date="2017-02" db="EMBL/GenBank/DDBJ databases">
        <authorList>
            <person name="Peterson S.W."/>
        </authorList>
    </citation>
    <scope>NUCLEOTIDE SEQUENCE [LARGE SCALE GENOMIC DNA]</scope>
    <source>
        <strain evidence="13 14">DSM 18034</strain>
    </source>
</reference>
<dbReference type="InterPro" id="IPR017945">
    <property type="entry name" value="DHBP_synth_RibB-like_a/b_dom"/>
</dbReference>
<dbReference type="RefSeq" id="WP_078685083.1">
    <property type="nucleotide sequence ID" value="NZ_FUYA01000005.1"/>
</dbReference>
<proteinExistence type="inferred from homology"/>
<dbReference type="Gene3D" id="3.90.870.10">
    <property type="entry name" value="DHBP synthase"/>
    <property type="match status" value="1"/>
</dbReference>
<evidence type="ECO:0000256" key="7">
    <source>
        <dbReference type="ARBA" id="ARBA00022695"/>
    </source>
</evidence>
<keyword evidence="5" id="KW-0808">Transferase</keyword>
<evidence type="ECO:0000256" key="9">
    <source>
        <dbReference type="ARBA" id="ARBA00022840"/>
    </source>
</evidence>
<keyword evidence="14" id="KW-1185">Reference proteome</keyword>
<protein>
    <recommendedName>
        <fullName evidence="10">L-threonylcarbamoyladenylate synthase</fullName>
        <ecNumber evidence="3">2.7.7.87</ecNumber>
    </recommendedName>
    <alternativeName>
        <fullName evidence="10">L-threonylcarbamoyladenylate synthase</fullName>
    </alternativeName>
</protein>
<sequence>MHQVDHEFEKACEALRRGDVIIYPTETLYAIGCDAFCAEAAARVYAFKKRSHAKPLPVLIGDASQLSQVTDWHSEDLEKLARRFWPGPLSVIVPAREGLPREVQDAEGTTSVRVTPHPVAARLSRELGRPLVATSANLSGEPSVARPDALSKALCQSVSYVFRSEPWPGGGEPSTVIAFAEPGVLVLHREGAISKAALEAEGFVIQTV</sequence>
<dbReference type="EMBL" id="FUYA01000005">
    <property type="protein sequence ID" value="SKA73125.1"/>
    <property type="molecule type" value="Genomic_DNA"/>
</dbReference>
<gene>
    <name evidence="13" type="ORF">SAMN02745702_01802</name>
</gene>
<evidence type="ECO:0000256" key="11">
    <source>
        <dbReference type="ARBA" id="ARBA00048366"/>
    </source>
</evidence>
<keyword evidence="8" id="KW-0547">Nucleotide-binding</keyword>
<keyword evidence="9" id="KW-0067">ATP-binding</keyword>
<dbReference type="PROSITE" id="PS51163">
    <property type="entry name" value="YRDC"/>
    <property type="match status" value="1"/>
</dbReference>
<dbReference type="NCBIfam" id="TIGR00057">
    <property type="entry name" value="L-threonylcarbamoyladenylate synthase"/>
    <property type="match status" value="1"/>
</dbReference>
<dbReference type="Proteomes" id="UP000189733">
    <property type="component" value="Unassembled WGS sequence"/>
</dbReference>
<evidence type="ECO:0000256" key="2">
    <source>
        <dbReference type="ARBA" id="ARBA00007663"/>
    </source>
</evidence>
<dbReference type="GO" id="GO:0006450">
    <property type="term" value="P:regulation of translational fidelity"/>
    <property type="evidence" value="ECO:0007669"/>
    <property type="project" value="TreeGrafter"/>
</dbReference>